<dbReference type="PRINTS" id="PR00147">
    <property type="entry name" value="DNAPHOTLYASE"/>
</dbReference>
<dbReference type="GO" id="GO:0071949">
    <property type="term" value="F:FAD binding"/>
    <property type="evidence" value="ECO:0007669"/>
    <property type="project" value="TreeGrafter"/>
</dbReference>
<feature type="site" description="Electron transfer via tryptophanyl radical" evidence="6">
    <location>
        <position position="287"/>
    </location>
</feature>
<comment type="cofactor">
    <cofactor evidence="5">
        <name>FAD</name>
        <dbReference type="ChEBI" id="CHEBI:57692"/>
    </cofactor>
    <text evidence="5">Binds 1 FAD per subunit.</text>
</comment>
<comment type="cofactor">
    <cofactor evidence="1">
        <name>(6R)-5,10-methylene-5,6,7,8-tetrahydrofolate</name>
        <dbReference type="ChEBI" id="CHEBI:15636"/>
    </cofactor>
</comment>
<dbReference type="eggNOG" id="COG0415">
    <property type="taxonomic scope" value="Bacteria"/>
</dbReference>
<dbReference type="InterPro" id="IPR002081">
    <property type="entry name" value="Cryptochrome/DNA_photolyase_1"/>
</dbReference>
<reference evidence="10" key="1">
    <citation type="submission" date="2014-04" db="EMBL/GenBank/DDBJ databases">
        <title>Whole-Genome optical mapping and complete genome sequence of Sphingobacterium deserti sp. nov., a new spaces isolated from desert in the west of China.</title>
        <authorList>
            <person name="Teng C."/>
            <person name="Zhou Z."/>
            <person name="Li X."/>
            <person name="Chen M."/>
            <person name="Lin M."/>
            <person name="Wang L."/>
            <person name="Su S."/>
            <person name="Zhang C."/>
            <person name="Zhang W."/>
        </authorList>
    </citation>
    <scope>NUCLEOTIDE SEQUENCE [LARGE SCALE GENOMIC DNA]</scope>
    <source>
        <strain evidence="10">ACCC05744</strain>
    </source>
</reference>
<keyword evidence="10" id="KW-1185">Reference proteome</keyword>
<dbReference type="Pfam" id="PF03441">
    <property type="entry name" value="FAD_binding_7"/>
    <property type="match status" value="1"/>
</dbReference>
<evidence type="ECO:0000256" key="1">
    <source>
        <dbReference type="ARBA" id="ARBA00001932"/>
    </source>
</evidence>
<dbReference type="SUPFAM" id="SSF52425">
    <property type="entry name" value="Cryptochrome/photolyase, N-terminal domain"/>
    <property type="match status" value="1"/>
</dbReference>
<dbReference type="RefSeq" id="WP_037494232.1">
    <property type="nucleotide sequence ID" value="NZ_JJMU01000002.1"/>
</dbReference>
<dbReference type="AlphaFoldDB" id="A0A0B8TAX6"/>
<gene>
    <name evidence="9" type="ORF">DI53_0129</name>
</gene>
<organism evidence="9 10">
    <name type="scientific">Sphingobacterium deserti</name>
    <dbReference type="NCBI Taxonomy" id="1229276"/>
    <lineage>
        <taxon>Bacteria</taxon>
        <taxon>Pseudomonadati</taxon>
        <taxon>Bacteroidota</taxon>
        <taxon>Sphingobacteriia</taxon>
        <taxon>Sphingobacteriales</taxon>
        <taxon>Sphingobacteriaceae</taxon>
        <taxon>Sphingobacterium</taxon>
    </lineage>
</organism>
<keyword evidence="9" id="KW-0456">Lyase</keyword>
<dbReference type="InterPro" id="IPR006050">
    <property type="entry name" value="DNA_photolyase_N"/>
</dbReference>
<name>A0A0B8TAX6_9SPHI</name>
<dbReference type="InterPro" id="IPR036155">
    <property type="entry name" value="Crypto/Photolyase_N_sf"/>
</dbReference>
<dbReference type="EMBL" id="JJMU01000002">
    <property type="protein sequence ID" value="KGE16014.1"/>
    <property type="molecule type" value="Genomic_DNA"/>
</dbReference>
<dbReference type="InterPro" id="IPR014729">
    <property type="entry name" value="Rossmann-like_a/b/a_fold"/>
</dbReference>
<proteinExistence type="inferred from homology"/>
<feature type="site" description="Electron transfer via tryptophanyl radical" evidence="6">
    <location>
        <position position="340"/>
    </location>
</feature>
<feature type="domain" description="Photolyase/cryptochrome alpha/beta" evidence="8">
    <location>
        <begin position="4"/>
        <end position="134"/>
    </location>
</feature>
<evidence type="ECO:0000256" key="5">
    <source>
        <dbReference type="PIRSR" id="PIRSR602081-1"/>
    </source>
</evidence>
<dbReference type="InterPro" id="IPR018394">
    <property type="entry name" value="DNA_photolyase_1_CS_C"/>
</dbReference>
<dbReference type="PANTHER" id="PTHR11455">
    <property type="entry name" value="CRYPTOCHROME"/>
    <property type="match status" value="1"/>
</dbReference>
<evidence type="ECO:0000313" key="10">
    <source>
        <dbReference type="Proteomes" id="UP000031802"/>
    </source>
</evidence>
<evidence type="ECO:0000259" key="8">
    <source>
        <dbReference type="PROSITE" id="PS51645"/>
    </source>
</evidence>
<feature type="binding site" evidence="5">
    <location>
        <position position="213"/>
    </location>
    <ligand>
        <name>FAD</name>
        <dbReference type="ChEBI" id="CHEBI:57692"/>
    </ligand>
</feature>
<dbReference type="Proteomes" id="UP000031802">
    <property type="component" value="Unassembled WGS sequence"/>
</dbReference>
<dbReference type="InterPro" id="IPR036134">
    <property type="entry name" value="Crypto/Photolyase_FAD-like_sf"/>
</dbReference>
<keyword evidence="2 5" id="KW-0285">Flavoprotein</keyword>
<evidence type="ECO:0000256" key="7">
    <source>
        <dbReference type="RuleBase" id="RU004182"/>
    </source>
</evidence>
<dbReference type="InterPro" id="IPR005101">
    <property type="entry name" value="Cryptochr/Photolyase_FAD-bd"/>
</dbReference>
<dbReference type="GO" id="GO:0006139">
    <property type="term" value="P:nucleobase-containing compound metabolic process"/>
    <property type="evidence" value="ECO:0007669"/>
    <property type="project" value="UniProtKB-ARBA"/>
</dbReference>
<evidence type="ECO:0000256" key="6">
    <source>
        <dbReference type="PIRSR" id="PIRSR602081-2"/>
    </source>
</evidence>
<keyword evidence="3 5" id="KW-0274">FAD</keyword>
<protein>
    <submittedName>
        <fullName evidence="9">Deoxyribodipyrimidine photo-lyase</fullName>
    </submittedName>
</protein>
<dbReference type="Gene3D" id="1.10.579.10">
    <property type="entry name" value="DNA Cyclobutane Dipyrimidine Photolyase, subunit A, domain 3"/>
    <property type="match status" value="1"/>
</dbReference>
<dbReference type="STRING" id="1229276.DI53_0129"/>
<evidence type="ECO:0000313" key="9">
    <source>
        <dbReference type="EMBL" id="KGE16014.1"/>
    </source>
</evidence>
<dbReference type="Pfam" id="PF00875">
    <property type="entry name" value="DNA_photolyase"/>
    <property type="match status" value="1"/>
</dbReference>
<dbReference type="GO" id="GO:0003677">
    <property type="term" value="F:DNA binding"/>
    <property type="evidence" value="ECO:0007669"/>
    <property type="project" value="TreeGrafter"/>
</dbReference>
<dbReference type="GO" id="GO:0003904">
    <property type="term" value="F:deoxyribodipyrimidine photo-lyase activity"/>
    <property type="evidence" value="ECO:0007669"/>
    <property type="project" value="TreeGrafter"/>
</dbReference>
<reference evidence="9 10" key="2">
    <citation type="journal article" date="2015" name="PLoS ONE">
        <title>Whole-Genome Optical Mapping and Finished Genome Sequence of Sphingobacterium deserti sp. nov., a New Species Isolated from the Western Desert of China.</title>
        <authorList>
            <person name="Teng C."/>
            <person name="Zhou Z."/>
            <person name="Molnar I."/>
            <person name="Li X."/>
            <person name="Tang R."/>
            <person name="Chen M."/>
            <person name="Wang L."/>
            <person name="Su S."/>
            <person name="Zhang W."/>
            <person name="Lin M."/>
        </authorList>
    </citation>
    <scope>NUCLEOTIDE SEQUENCE [LARGE SCALE GENOMIC DNA]</scope>
    <source>
        <strain evidence="10">ACCC05744</strain>
    </source>
</reference>
<dbReference type="PANTHER" id="PTHR11455:SF9">
    <property type="entry name" value="CRYPTOCHROME CIRCADIAN CLOCK 5 ISOFORM X1"/>
    <property type="match status" value="1"/>
</dbReference>
<dbReference type="Gene3D" id="3.40.50.620">
    <property type="entry name" value="HUPs"/>
    <property type="match status" value="1"/>
</dbReference>
<evidence type="ECO:0000256" key="4">
    <source>
        <dbReference type="ARBA" id="ARBA00022991"/>
    </source>
</evidence>
<dbReference type="GO" id="GO:0006950">
    <property type="term" value="P:response to stress"/>
    <property type="evidence" value="ECO:0007669"/>
    <property type="project" value="UniProtKB-ARBA"/>
</dbReference>
<sequence length="435" mass="51752">MKEKVSIFWFRRDLRIADNNGLSIALKGDHPVMPIFIFDPLILDKLQNKEDKRVDYIHQALLHMQENLQEHNSDIRVYHGEPLAIFKELLDEYDVSDVYCNHDYEPYAKKRDKEVGEWLENNEVHFHTSKDQVIFEADDITKNDGTPYTVYTPYSRKWKEKLQDKDYKAKTMKYSNLAKIKSKKILSLSDIGFKKTSFNWTKPRLDSKVIDDYGEHRDYPGKDHTTRLGLALRFGTISIRECVRFGIKHNATWLGELIWREFFMQILYHFPKVVKQCFKAPYEHINWRNNEEEFTRWCEGRTGYPLVDAGMHELNKTGFMHNRVRMVVASFLTKHLLIDWRWGEAYFAEKLLDYELSSNNGNWQWAAGCGCDAAPYFRIFNPMEQTKKFDKDLAYIKRWNPDFESLEKEPIVDHKFARERALKAYKRALDKGRNE</sequence>
<evidence type="ECO:0000256" key="3">
    <source>
        <dbReference type="ARBA" id="ARBA00022827"/>
    </source>
</evidence>
<dbReference type="PROSITE" id="PS51645">
    <property type="entry name" value="PHR_CRY_ALPHA_BETA"/>
    <property type="match status" value="1"/>
</dbReference>
<feature type="site" description="Electron transfer via tryptophanyl radical" evidence="6">
    <location>
        <position position="363"/>
    </location>
</feature>
<dbReference type="OrthoDB" id="9772484at2"/>
<evidence type="ECO:0000256" key="2">
    <source>
        <dbReference type="ARBA" id="ARBA00022630"/>
    </source>
</evidence>
<dbReference type="Gene3D" id="1.25.40.80">
    <property type="match status" value="1"/>
</dbReference>
<dbReference type="PATRIC" id="fig|1229276.3.peg.135"/>
<dbReference type="SUPFAM" id="SSF48173">
    <property type="entry name" value="Cryptochrome/photolyase FAD-binding domain"/>
    <property type="match status" value="1"/>
</dbReference>
<comment type="similarity">
    <text evidence="7">Belongs to the DNA photolyase family.</text>
</comment>
<keyword evidence="4 7" id="KW-0157">Chromophore</keyword>
<feature type="binding site" evidence="5">
    <location>
        <begin position="256"/>
        <end position="263"/>
    </location>
    <ligand>
        <name>FAD</name>
        <dbReference type="ChEBI" id="CHEBI:57692"/>
    </ligand>
</feature>
<dbReference type="PROSITE" id="PS00691">
    <property type="entry name" value="DNA_PHOTOLYASES_1_2"/>
    <property type="match status" value="1"/>
</dbReference>
<accession>A0A0B8TAX6</accession>
<comment type="caution">
    <text evidence="9">The sequence shown here is derived from an EMBL/GenBank/DDBJ whole genome shotgun (WGS) entry which is preliminary data.</text>
</comment>
<feature type="binding site" evidence="5">
    <location>
        <position position="253"/>
    </location>
    <ligand>
        <name>FAD</name>
        <dbReference type="ChEBI" id="CHEBI:57692"/>
    </ligand>
</feature>